<protein>
    <submittedName>
        <fullName evidence="4">ABC transporter substrate-binding protein</fullName>
    </submittedName>
</protein>
<sequence>MLRQRTGPAPKSGARRGPAQLGHDRAGRPRVGGSFGVRGSFRAAVAAALAFSLTSCGVAAGSGGDLETVSGIPVASEVEAIEDPRSYQGQLSLELVDDPVEPIAADPVPQLPAVVTDNQGTQVEVTDVSRILPLDIYGTLSRMVYELGLGDNVIGRDISSSFPEISDLPLVTTDGHQLNAESILALNPSVIITDTSLGPWDVILQLRDAGVPVVVVDSHRSPENVEALTQTVGAALGLPDEGRELGERTRAQIVEAQEAIATITPESQTQQLRTVFLYARGSAGVYYMFGQDSGADELITAAGGYDVSSEVGWKGAKPANDEGLIAAQPDVIIMMNKGLESVGGVDGLLEKFPAMAQTPAGANERIISMNDDLVLSFGTRTPVVLNALAVALYAPDAL</sequence>
<dbReference type="EMBL" id="DYXM01000158">
    <property type="protein sequence ID" value="HJE91025.1"/>
    <property type="molecule type" value="Genomic_DNA"/>
</dbReference>
<dbReference type="RefSeq" id="WP_303912721.1">
    <property type="nucleotide sequence ID" value="NZ_DYXM01000158.1"/>
</dbReference>
<evidence type="ECO:0000259" key="3">
    <source>
        <dbReference type="PROSITE" id="PS50983"/>
    </source>
</evidence>
<comment type="caution">
    <text evidence="4">The sequence shown here is derived from an EMBL/GenBank/DDBJ whole genome shotgun (WGS) entry which is preliminary data.</text>
</comment>
<accession>A0A921JY89</accession>
<dbReference type="PANTHER" id="PTHR30535">
    <property type="entry name" value="VITAMIN B12-BINDING PROTEIN"/>
    <property type="match status" value="1"/>
</dbReference>
<proteinExistence type="inferred from homology"/>
<evidence type="ECO:0000256" key="1">
    <source>
        <dbReference type="ARBA" id="ARBA00008814"/>
    </source>
</evidence>
<organism evidence="4 5">
    <name type="scientific">Dietzia timorensis</name>
    <dbReference type="NCBI Taxonomy" id="499555"/>
    <lineage>
        <taxon>Bacteria</taxon>
        <taxon>Bacillati</taxon>
        <taxon>Actinomycetota</taxon>
        <taxon>Actinomycetes</taxon>
        <taxon>Mycobacteriales</taxon>
        <taxon>Dietziaceae</taxon>
        <taxon>Dietzia</taxon>
    </lineage>
</organism>
<name>A0A921JY89_9ACTN</name>
<evidence type="ECO:0000313" key="5">
    <source>
        <dbReference type="Proteomes" id="UP000776650"/>
    </source>
</evidence>
<feature type="domain" description="Fe/B12 periplasmic-binding" evidence="3">
    <location>
        <begin position="132"/>
        <end position="396"/>
    </location>
</feature>
<comment type="similarity">
    <text evidence="1">Belongs to the bacterial solute-binding protein 8 family.</text>
</comment>
<dbReference type="InterPro" id="IPR002491">
    <property type="entry name" value="ABC_transptr_periplasmic_BD"/>
</dbReference>
<gene>
    <name evidence="4" type="ORF">K8V11_08465</name>
</gene>
<evidence type="ECO:0000313" key="4">
    <source>
        <dbReference type="EMBL" id="HJE91025.1"/>
    </source>
</evidence>
<feature type="region of interest" description="Disordered" evidence="2">
    <location>
        <begin position="1"/>
        <end position="31"/>
    </location>
</feature>
<dbReference type="AlphaFoldDB" id="A0A921JY89"/>
<dbReference type="Pfam" id="PF01497">
    <property type="entry name" value="Peripla_BP_2"/>
    <property type="match status" value="1"/>
</dbReference>
<dbReference type="SUPFAM" id="SSF53807">
    <property type="entry name" value="Helical backbone' metal receptor"/>
    <property type="match status" value="1"/>
</dbReference>
<dbReference type="Proteomes" id="UP000776650">
    <property type="component" value="Unassembled WGS sequence"/>
</dbReference>
<reference evidence="4" key="1">
    <citation type="journal article" date="2021" name="PeerJ">
        <title>Extensive microbial diversity within the chicken gut microbiome revealed by metagenomics and culture.</title>
        <authorList>
            <person name="Gilroy R."/>
            <person name="Ravi A."/>
            <person name="Getino M."/>
            <person name="Pursley I."/>
            <person name="Horton D.L."/>
            <person name="Alikhan N.F."/>
            <person name="Baker D."/>
            <person name="Gharbi K."/>
            <person name="Hall N."/>
            <person name="Watson M."/>
            <person name="Adriaenssens E.M."/>
            <person name="Foster-Nyarko E."/>
            <person name="Jarju S."/>
            <person name="Secka A."/>
            <person name="Antonio M."/>
            <person name="Oren A."/>
            <person name="Chaudhuri R.R."/>
            <person name="La Ragione R."/>
            <person name="Hildebrand F."/>
            <person name="Pallen M.J."/>
        </authorList>
    </citation>
    <scope>NUCLEOTIDE SEQUENCE</scope>
    <source>
        <strain evidence="4">ChiGjej1B1-18357</strain>
    </source>
</reference>
<dbReference type="PROSITE" id="PS50983">
    <property type="entry name" value="FE_B12_PBP"/>
    <property type="match status" value="1"/>
</dbReference>
<evidence type="ECO:0000256" key="2">
    <source>
        <dbReference type="SAM" id="MobiDB-lite"/>
    </source>
</evidence>
<dbReference type="Gene3D" id="3.40.50.1980">
    <property type="entry name" value="Nitrogenase molybdenum iron protein domain"/>
    <property type="match status" value="2"/>
</dbReference>
<dbReference type="InterPro" id="IPR050902">
    <property type="entry name" value="ABC_Transporter_SBP"/>
</dbReference>
<reference evidence="4" key="2">
    <citation type="submission" date="2021-09" db="EMBL/GenBank/DDBJ databases">
        <authorList>
            <person name="Gilroy R."/>
        </authorList>
    </citation>
    <scope>NUCLEOTIDE SEQUENCE</scope>
    <source>
        <strain evidence="4">ChiGjej1B1-18357</strain>
    </source>
</reference>
<dbReference type="PANTHER" id="PTHR30535:SF4">
    <property type="entry name" value="HEMIN-BINDING PERIPLASMIC PROTEIN HMUT"/>
    <property type="match status" value="1"/>
</dbReference>